<name>A0A067PED3_PLEO1</name>
<dbReference type="Proteomes" id="UP000027073">
    <property type="component" value="Unassembled WGS sequence"/>
</dbReference>
<dbReference type="InParanoid" id="A0A067PED3"/>
<evidence type="ECO:0000256" key="2">
    <source>
        <dbReference type="SAM" id="Phobius"/>
    </source>
</evidence>
<accession>A0A067PED3</accession>
<proteinExistence type="predicted"/>
<evidence type="ECO:0000313" key="3">
    <source>
        <dbReference type="EMBL" id="KDQ34231.1"/>
    </source>
</evidence>
<dbReference type="HOGENOM" id="CLU_1993563_0_0_1"/>
<sequence length="125" mass="13865">MPPIRTPRRQRGSSSESRRTLRRYRPYPRPDAARGPSEGNVAEAECVVRPGLEEPNMGGVQNVDQRSFLRWDAHACWVAASIVIIIIIIIIISPLIVHLIARSMCYTGPDTLGEIAMINLPPPPS</sequence>
<feature type="region of interest" description="Disordered" evidence="1">
    <location>
        <begin position="1"/>
        <end position="41"/>
    </location>
</feature>
<evidence type="ECO:0000313" key="4">
    <source>
        <dbReference type="Proteomes" id="UP000027073"/>
    </source>
</evidence>
<keyword evidence="2" id="KW-0472">Membrane</keyword>
<reference evidence="4" key="1">
    <citation type="journal article" date="2014" name="Proc. Natl. Acad. Sci. U.S.A.">
        <title>Extensive sampling of basidiomycete genomes demonstrates inadequacy of the white-rot/brown-rot paradigm for wood decay fungi.</title>
        <authorList>
            <person name="Riley R."/>
            <person name="Salamov A.A."/>
            <person name="Brown D.W."/>
            <person name="Nagy L.G."/>
            <person name="Floudas D."/>
            <person name="Held B.W."/>
            <person name="Levasseur A."/>
            <person name="Lombard V."/>
            <person name="Morin E."/>
            <person name="Otillar R."/>
            <person name="Lindquist E.A."/>
            <person name="Sun H."/>
            <person name="LaButti K.M."/>
            <person name="Schmutz J."/>
            <person name="Jabbour D."/>
            <person name="Luo H."/>
            <person name="Baker S.E."/>
            <person name="Pisabarro A.G."/>
            <person name="Walton J.D."/>
            <person name="Blanchette R.A."/>
            <person name="Henrissat B."/>
            <person name="Martin F."/>
            <person name="Cullen D."/>
            <person name="Hibbett D.S."/>
            <person name="Grigoriev I.V."/>
        </authorList>
    </citation>
    <scope>NUCLEOTIDE SEQUENCE [LARGE SCALE GENOMIC DNA]</scope>
    <source>
        <strain evidence="4">PC15</strain>
    </source>
</reference>
<organism evidence="3 4">
    <name type="scientific">Pleurotus ostreatus (strain PC15)</name>
    <name type="common">Oyster mushroom</name>
    <dbReference type="NCBI Taxonomy" id="1137138"/>
    <lineage>
        <taxon>Eukaryota</taxon>
        <taxon>Fungi</taxon>
        <taxon>Dikarya</taxon>
        <taxon>Basidiomycota</taxon>
        <taxon>Agaricomycotina</taxon>
        <taxon>Agaricomycetes</taxon>
        <taxon>Agaricomycetidae</taxon>
        <taxon>Agaricales</taxon>
        <taxon>Pleurotineae</taxon>
        <taxon>Pleurotaceae</taxon>
        <taxon>Pleurotus</taxon>
    </lineage>
</organism>
<evidence type="ECO:0000256" key="1">
    <source>
        <dbReference type="SAM" id="MobiDB-lite"/>
    </source>
</evidence>
<feature type="compositionally biased region" description="Basic residues" evidence="1">
    <location>
        <begin position="1"/>
        <end position="11"/>
    </location>
</feature>
<dbReference type="AlphaFoldDB" id="A0A067PED3"/>
<keyword evidence="2" id="KW-0812">Transmembrane</keyword>
<keyword evidence="2" id="KW-1133">Transmembrane helix</keyword>
<protein>
    <submittedName>
        <fullName evidence="3">Uncharacterized protein</fullName>
    </submittedName>
</protein>
<gene>
    <name evidence="3" type="ORF">PLEOSDRAFT_163903</name>
</gene>
<dbReference type="EMBL" id="KL198004">
    <property type="protein sequence ID" value="KDQ34231.1"/>
    <property type="molecule type" value="Genomic_DNA"/>
</dbReference>
<feature type="transmembrane region" description="Helical" evidence="2">
    <location>
        <begin position="75"/>
        <end position="101"/>
    </location>
</feature>
<dbReference type="VEuPathDB" id="FungiDB:PLEOSDRAFT_163903"/>